<evidence type="ECO:0000256" key="1">
    <source>
        <dbReference type="SAM" id="Phobius"/>
    </source>
</evidence>
<keyword evidence="3" id="KW-1185">Reference proteome</keyword>
<keyword evidence="1" id="KW-0812">Transmembrane</keyword>
<evidence type="ECO:0000313" key="2">
    <source>
        <dbReference type="EMBL" id="TWU26253.1"/>
    </source>
</evidence>
<organism evidence="2 3">
    <name type="scientific">Novipirellula galeiformis</name>
    <dbReference type="NCBI Taxonomy" id="2528004"/>
    <lineage>
        <taxon>Bacteria</taxon>
        <taxon>Pseudomonadati</taxon>
        <taxon>Planctomycetota</taxon>
        <taxon>Planctomycetia</taxon>
        <taxon>Pirellulales</taxon>
        <taxon>Pirellulaceae</taxon>
        <taxon>Novipirellula</taxon>
    </lineage>
</organism>
<evidence type="ECO:0000313" key="3">
    <source>
        <dbReference type="Proteomes" id="UP000316304"/>
    </source>
</evidence>
<gene>
    <name evidence="2" type="ORF">Pla52o_01060</name>
</gene>
<name>A0A5C6CMU0_9BACT</name>
<dbReference type="EMBL" id="SJPT01000001">
    <property type="protein sequence ID" value="TWU26253.1"/>
    <property type="molecule type" value="Genomic_DNA"/>
</dbReference>
<accession>A0A5C6CMU0</accession>
<reference evidence="2 3" key="1">
    <citation type="submission" date="2019-02" db="EMBL/GenBank/DDBJ databases">
        <title>Deep-cultivation of Planctomycetes and their phenomic and genomic characterization uncovers novel biology.</title>
        <authorList>
            <person name="Wiegand S."/>
            <person name="Jogler M."/>
            <person name="Boedeker C."/>
            <person name="Pinto D."/>
            <person name="Vollmers J."/>
            <person name="Rivas-Marin E."/>
            <person name="Kohn T."/>
            <person name="Peeters S.H."/>
            <person name="Heuer A."/>
            <person name="Rast P."/>
            <person name="Oberbeckmann S."/>
            <person name="Bunk B."/>
            <person name="Jeske O."/>
            <person name="Meyerdierks A."/>
            <person name="Storesund J.E."/>
            <person name="Kallscheuer N."/>
            <person name="Luecker S."/>
            <person name="Lage O.M."/>
            <person name="Pohl T."/>
            <person name="Merkel B.J."/>
            <person name="Hornburger P."/>
            <person name="Mueller R.-W."/>
            <person name="Bruemmer F."/>
            <person name="Labrenz M."/>
            <person name="Spormann A.M."/>
            <person name="Op Den Camp H."/>
            <person name="Overmann J."/>
            <person name="Amann R."/>
            <person name="Jetten M.S.M."/>
            <person name="Mascher T."/>
            <person name="Medema M.H."/>
            <person name="Devos D.P."/>
            <person name="Kaster A.-K."/>
            <person name="Ovreas L."/>
            <person name="Rohde M."/>
            <person name="Galperin M.Y."/>
            <person name="Jogler C."/>
        </authorList>
    </citation>
    <scope>NUCLEOTIDE SEQUENCE [LARGE SCALE GENOMIC DNA]</scope>
    <source>
        <strain evidence="2 3">Pla52o</strain>
    </source>
</reference>
<dbReference type="AlphaFoldDB" id="A0A5C6CMU0"/>
<sequence length="72" mass="8088">MTAETLHDAPVVYTGFVVAQAFSWHKLFCGTGVFVARALQRIGRRSGDKIQSNLQPITSRLALSDQRLLWTR</sequence>
<proteinExistence type="predicted"/>
<comment type="caution">
    <text evidence="2">The sequence shown here is derived from an EMBL/GenBank/DDBJ whole genome shotgun (WGS) entry which is preliminary data.</text>
</comment>
<keyword evidence="1" id="KW-0472">Membrane</keyword>
<dbReference type="Proteomes" id="UP000316304">
    <property type="component" value="Unassembled WGS sequence"/>
</dbReference>
<protein>
    <submittedName>
        <fullName evidence="2">Uncharacterized protein</fullName>
    </submittedName>
</protein>
<feature type="transmembrane region" description="Helical" evidence="1">
    <location>
        <begin position="12"/>
        <end position="36"/>
    </location>
</feature>
<keyword evidence="1" id="KW-1133">Transmembrane helix</keyword>